<comment type="caution">
    <text evidence="2">The sequence shown here is derived from an EMBL/GenBank/DDBJ whole genome shotgun (WGS) entry which is preliminary data.</text>
</comment>
<dbReference type="SUPFAM" id="SSF52317">
    <property type="entry name" value="Class I glutamine amidotransferase-like"/>
    <property type="match status" value="1"/>
</dbReference>
<proteinExistence type="predicted"/>
<evidence type="ECO:0000313" key="2">
    <source>
        <dbReference type="EMBL" id="TVX96663.1"/>
    </source>
</evidence>
<gene>
    <name evidence="2" type="ORF">FPZ45_20490</name>
</gene>
<evidence type="ECO:0000259" key="1">
    <source>
        <dbReference type="Pfam" id="PF06283"/>
    </source>
</evidence>
<keyword evidence="3" id="KW-1185">Reference proteome</keyword>
<evidence type="ECO:0000313" key="3">
    <source>
        <dbReference type="Proteomes" id="UP000316330"/>
    </source>
</evidence>
<feature type="domain" description="ThuA-like" evidence="1">
    <location>
        <begin position="33"/>
        <end position="205"/>
    </location>
</feature>
<dbReference type="OrthoDB" id="9816308at2"/>
<accession>A0A559J9V5</accession>
<dbReference type="InterPro" id="IPR029010">
    <property type="entry name" value="ThuA-like"/>
</dbReference>
<dbReference type="Gene3D" id="3.40.50.880">
    <property type="match status" value="1"/>
</dbReference>
<protein>
    <submittedName>
        <fullName evidence="2">ThuA domain-containing protein</fullName>
    </submittedName>
</protein>
<dbReference type="Pfam" id="PF06283">
    <property type="entry name" value="ThuA"/>
    <property type="match status" value="1"/>
</dbReference>
<name>A0A559J9V5_9BACL</name>
<dbReference type="EMBL" id="VNJJ01000015">
    <property type="protein sequence ID" value="TVX96663.1"/>
    <property type="molecule type" value="Genomic_DNA"/>
</dbReference>
<dbReference type="PANTHER" id="PTHR40469">
    <property type="entry name" value="SECRETED GLYCOSYL HYDROLASE"/>
    <property type="match status" value="1"/>
</dbReference>
<dbReference type="Proteomes" id="UP000316330">
    <property type="component" value="Unassembled WGS sequence"/>
</dbReference>
<dbReference type="AlphaFoldDB" id="A0A559J9V5"/>
<dbReference type="InterPro" id="IPR029062">
    <property type="entry name" value="Class_I_gatase-like"/>
</dbReference>
<dbReference type="RefSeq" id="WP_144705981.1">
    <property type="nucleotide sequence ID" value="NZ_VNJJ01000015.1"/>
</dbReference>
<dbReference type="PANTHER" id="PTHR40469:SF2">
    <property type="entry name" value="GALACTOSE-BINDING DOMAIN-LIKE SUPERFAMILY PROTEIN"/>
    <property type="match status" value="1"/>
</dbReference>
<organism evidence="2 3">
    <name type="scientific">Cohnella terricola</name>
    <dbReference type="NCBI Taxonomy" id="1289167"/>
    <lineage>
        <taxon>Bacteria</taxon>
        <taxon>Bacillati</taxon>
        <taxon>Bacillota</taxon>
        <taxon>Bacilli</taxon>
        <taxon>Bacillales</taxon>
        <taxon>Paenibacillaceae</taxon>
        <taxon>Cohnella</taxon>
    </lineage>
</organism>
<reference evidence="2 3" key="1">
    <citation type="submission" date="2019-07" db="EMBL/GenBank/DDBJ databases">
        <authorList>
            <person name="Kim J."/>
        </authorList>
    </citation>
    <scope>NUCLEOTIDE SEQUENCE [LARGE SCALE GENOMIC DNA]</scope>
    <source>
        <strain evidence="2 3">G13</strain>
    </source>
</reference>
<sequence>MFKALALGNYTDVKYHPFEKVDREIEACFDGVAEVTSTGDYSVLNQKTLGSYELFISYTEFADEPLSQERTAALLQYVAGGGGLLVIHNGISLQKNKELMAMIGAKFTGHPEFTTLPVRSVQPDHPIMKGIAPYDIDDEPYRFDMMPHYETTILAEYEHDGQLWPAAWAHEFGLGRVVYLMNGHQLSCFSVPAFRQLIKQAGLWAAKFW</sequence>